<feature type="region of interest" description="Disordered" evidence="1">
    <location>
        <begin position="1"/>
        <end position="22"/>
    </location>
</feature>
<dbReference type="Proteomes" id="UP001314170">
    <property type="component" value="Unassembled WGS sequence"/>
</dbReference>
<gene>
    <name evidence="2" type="ORF">DCAF_LOCUS3237</name>
</gene>
<sequence>MDINNGTQKKKGNATIPPGRGQIKAQIYEDLKTFVTGGLGKKSENDGDKSVTSLPANGSCSHNPTSLKNQRSKLEFEPDQSSMARR</sequence>
<dbReference type="PANTHER" id="PTHR37721:SF1">
    <property type="entry name" value="OS05G0464200 PROTEIN"/>
    <property type="match status" value="1"/>
</dbReference>
<evidence type="ECO:0000313" key="2">
    <source>
        <dbReference type="EMBL" id="CAK7325557.1"/>
    </source>
</evidence>
<keyword evidence="3" id="KW-1185">Reference proteome</keyword>
<dbReference type="PANTHER" id="PTHR37721">
    <property type="entry name" value="OS05G0464200 PROTEIN"/>
    <property type="match status" value="1"/>
</dbReference>
<reference evidence="2 3" key="1">
    <citation type="submission" date="2024-01" db="EMBL/GenBank/DDBJ databases">
        <authorList>
            <person name="Waweru B."/>
        </authorList>
    </citation>
    <scope>NUCLEOTIDE SEQUENCE [LARGE SCALE GENOMIC DNA]</scope>
</reference>
<comment type="caution">
    <text evidence="2">The sequence shown here is derived from an EMBL/GenBank/DDBJ whole genome shotgun (WGS) entry which is preliminary data.</text>
</comment>
<dbReference type="EMBL" id="CAWUPB010000850">
    <property type="protein sequence ID" value="CAK7325557.1"/>
    <property type="molecule type" value="Genomic_DNA"/>
</dbReference>
<organism evidence="2 3">
    <name type="scientific">Dovyalis caffra</name>
    <dbReference type="NCBI Taxonomy" id="77055"/>
    <lineage>
        <taxon>Eukaryota</taxon>
        <taxon>Viridiplantae</taxon>
        <taxon>Streptophyta</taxon>
        <taxon>Embryophyta</taxon>
        <taxon>Tracheophyta</taxon>
        <taxon>Spermatophyta</taxon>
        <taxon>Magnoliopsida</taxon>
        <taxon>eudicotyledons</taxon>
        <taxon>Gunneridae</taxon>
        <taxon>Pentapetalae</taxon>
        <taxon>rosids</taxon>
        <taxon>fabids</taxon>
        <taxon>Malpighiales</taxon>
        <taxon>Salicaceae</taxon>
        <taxon>Flacourtieae</taxon>
        <taxon>Dovyalis</taxon>
    </lineage>
</organism>
<dbReference type="AlphaFoldDB" id="A0AAV1QUV6"/>
<proteinExistence type="predicted"/>
<evidence type="ECO:0000256" key="1">
    <source>
        <dbReference type="SAM" id="MobiDB-lite"/>
    </source>
</evidence>
<name>A0AAV1QUV6_9ROSI</name>
<evidence type="ECO:0000313" key="3">
    <source>
        <dbReference type="Proteomes" id="UP001314170"/>
    </source>
</evidence>
<accession>A0AAV1QUV6</accession>
<feature type="compositionally biased region" description="Polar residues" evidence="1">
    <location>
        <begin position="50"/>
        <end position="69"/>
    </location>
</feature>
<feature type="region of interest" description="Disordered" evidence="1">
    <location>
        <begin position="37"/>
        <end position="86"/>
    </location>
</feature>
<protein>
    <submittedName>
        <fullName evidence="2">Uncharacterized protein</fullName>
    </submittedName>
</protein>